<reference evidence="2" key="1">
    <citation type="submission" date="2014-01" db="EMBL/GenBank/DDBJ databases">
        <authorList>
            <person name="Aslett M."/>
        </authorList>
    </citation>
    <scope>NUCLEOTIDE SEQUENCE</scope>
</reference>
<sequence>MREDEIKQRFGKLLAYGRIGMRQTARCLEECLTNMQFPVASNGEEVSASQREPWCAVDTQQVSAVCCRENVTPQLFQFWTSLAHRRVDEIAQNLGYCRLTSRRVRHVRWFYPWKDEQDGGRWSQEQGGRNQTMFLKTAGRRAHRSATNCPVPGRVIVDNAIPITPNGEEVSVSEREQCCDVDTQVHQCGQLTSRIVPWTGEGGEGKKGNRSPWQRTQRRLAAGRTTSPKWTVTCASPYPSAQQHRLYLTTGRTLEAKEGMMCLARPKCGCGPDLDEWKTLHSAYIKELSAVSCGENVTERLSQFWTS</sequence>
<dbReference type="EMBL" id="HG806864">
    <property type="protein sequence ID" value="CDW60064.1"/>
    <property type="molecule type" value="Genomic_DNA"/>
</dbReference>
<gene>
    <name evidence="2" type="ORF">TTRE_0000841401</name>
</gene>
<evidence type="ECO:0000313" key="3">
    <source>
        <dbReference type="Proteomes" id="UP000030665"/>
    </source>
</evidence>
<organism evidence="2 3">
    <name type="scientific">Trichuris trichiura</name>
    <name type="common">Whipworm</name>
    <name type="synonym">Trichocephalus trichiurus</name>
    <dbReference type="NCBI Taxonomy" id="36087"/>
    <lineage>
        <taxon>Eukaryota</taxon>
        <taxon>Metazoa</taxon>
        <taxon>Ecdysozoa</taxon>
        <taxon>Nematoda</taxon>
        <taxon>Enoplea</taxon>
        <taxon>Dorylaimia</taxon>
        <taxon>Trichinellida</taxon>
        <taxon>Trichuridae</taxon>
        <taxon>Trichuris</taxon>
    </lineage>
</organism>
<keyword evidence="3" id="KW-1185">Reference proteome</keyword>
<dbReference type="Proteomes" id="UP000030665">
    <property type="component" value="Unassembled WGS sequence"/>
</dbReference>
<protein>
    <submittedName>
        <fullName evidence="2">Uncharacterized protein</fullName>
    </submittedName>
</protein>
<feature type="region of interest" description="Disordered" evidence="1">
    <location>
        <begin position="199"/>
        <end position="226"/>
    </location>
</feature>
<evidence type="ECO:0000313" key="2">
    <source>
        <dbReference type="EMBL" id="CDW60064.1"/>
    </source>
</evidence>
<evidence type="ECO:0000256" key="1">
    <source>
        <dbReference type="SAM" id="MobiDB-lite"/>
    </source>
</evidence>
<name>A0A077ZJY3_TRITR</name>
<dbReference type="AlphaFoldDB" id="A0A077ZJY3"/>
<reference evidence="2" key="2">
    <citation type="submission" date="2014-03" db="EMBL/GenBank/DDBJ databases">
        <title>The whipworm genome and dual-species transcriptomics of an intimate host-pathogen interaction.</title>
        <authorList>
            <person name="Foth B.J."/>
            <person name="Tsai I.J."/>
            <person name="Reid A.J."/>
            <person name="Bancroft A.J."/>
            <person name="Nichol S."/>
            <person name="Tracey A."/>
            <person name="Holroyd N."/>
            <person name="Cotton J.A."/>
            <person name="Stanley E.J."/>
            <person name="Zarowiecki M."/>
            <person name="Liu J.Z."/>
            <person name="Huckvale T."/>
            <person name="Cooper P.J."/>
            <person name="Grencis R.K."/>
            <person name="Berriman M."/>
        </authorList>
    </citation>
    <scope>NUCLEOTIDE SEQUENCE [LARGE SCALE GENOMIC DNA]</scope>
</reference>
<proteinExistence type="predicted"/>
<accession>A0A077ZJY3</accession>